<dbReference type="EMBL" id="CAJNNV010025854">
    <property type="protein sequence ID" value="CAE8616353.1"/>
    <property type="molecule type" value="Genomic_DNA"/>
</dbReference>
<keyword evidence="2 6" id="KW-0812">Transmembrane</keyword>
<name>A0A813FQJ5_POLGL</name>
<protein>
    <submittedName>
        <fullName evidence="7">Uncharacterized protein</fullName>
    </submittedName>
</protein>
<accession>A0A813FQJ5</accession>
<organism evidence="7 8">
    <name type="scientific">Polarella glacialis</name>
    <name type="common">Dinoflagellate</name>
    <dbReference type="NCBI Taxonomy" id="89957"/>
    <lineage>
        <taxon>Eukaryota</taxon>
        <taxon>Sar</taxon>
        <taxon>Alveolata</taxon>
        <taxon>Dinophyceae</taxon>
        <taxon>Suessiales</taxon>
        <taxon>Suessiaceae</taxon>
        <taxon>Polarella</taxon>
    </lineage>
</organism>
<sequence>MGHSSSGSRRTLEDQAEQCASQETAHGRCQSGRKPRLNDASRRLQALLGALSLGTFASLRPRSSPCTPFAVGSLSSASASASSSGPGRQRWLRLRESATSRLRPEEPRRPERCPESLGACLGGRRLASAPQVSLVRAHGITVGTSALSQTKDENPAFAVFLELFVHSTLWMSFCLASLVPFVQLECAAQLDWQPFWAAACESVSVYTLDHLRDIRKATASTGSNKRPLNQGGLARHRRTFLRVLLGAGLAGFVGSLLAARSWRVTLTFGGHILLCFAYAKLKKSMPYLKAFYVSLCVLFMAVAAPSAYAPSLLTALSAGALLRMLVLIFSVAFTVEHLQDLRDVREDREAGVVTLPSGLGPSNARRLLVAIQAACLLAHFMATWLDPTLPLRLELFGVHALCGLCAVFFRSTTRHFKFQVLLEPLYAAPLAATALRASLAVCAFADGALKHQFAGVICPAVALQPGLTGDVKARLASHGGDRVTIRYLGVHQANMEMCATIQSLVQVGLCDYEVTKAQTYLCLRSCPKASVAPHWIRECLRVVISPFACLKVPSTISLKFYQFRFSLSSGLKFYQVGKPWQQQHKLRVAGSEVEVDAVSNNAGEQWQVAVAETGGVKRMALAAASKDSDPDDLDWTFQVEGQHGRHFSATGDRESMVYDASVGMEWPVAEGLKALYALDVKRRAGGESLLPTWARQGAGLRYTSRLGDLKLSLHQPDPDLSEPGLNYEAVLRGKLREVGDVGKKVLASSPEYVLRAAHEGGEPDSYSARLKMPGHRGMTSGLELGLKEGQPSISGYAEFAGKRKVAQGLEFSAVSKLVIASQNPGQERLSLLPVGIGASADLAELVPGLDEGSSVDVRTLYKLGAERPALAMRARLRARKLAALQLTAKATVNDVGEASTSMHLSASTAKGFQARYETANDGRGLRQAAEVMLRPAAAAEVMARCFGRIFQDASSGGEAASSAGPPIRGRCGFHGPEAAGLWRQHHF</sequence>
<dbReference type="Proteomes" id="UP000654075">
    <property type="component" value="Unassembled WGS sequence"/>
</dbReference>
<reference evidence="7" key="1">
    <citation type="submission" date="2021-02" db="EMBL/GenBank/DDBJ databases">
        <authorList>
            <person name="Dougan E. K."/>
            <person name="Rhodes N."/>
            <person name="Thang M."/>
            <person name="Chan C."/>
        </authorList>
    </citation>
    <scope>NUCLEOTIDE SEQUENCE</scope>
</reference>
<keyword evidence="4 6" id="KW-0472">Membrane</keyword>
<comment type="caution">
    <text evidence="7">The sequence shown here is derived from an EMBL/GenBank/DDBJ whole genome shotgun (WGS) entry which is preliminary data.</text>
</comment>
<feature type="region of interest" description="Disordered" evidence="5">
    <location>
        <begin position="1"/>
        <end position="38"/>
    </location>
</feature>
<evidence type="ECO:0000256" key="4">
    <source>
        <dbReference type="ARBA" id="ARBA00023136"/>
    </source>
</evidence>
<dbReference type="OrthoDB" id="447739at2759"/>
<evidence type="ECO:0000313" key="7">
    <source>
        <dbReference type="EMBL" id="CAE8616353.1"/>
    </source>
</evidence>
<dbReference type="Pfam" id="PF01040">
    <property type="entry name" value="UbiA"/>
    <property type="match status" value="1"/>
</dbReference>
<gene>
    <name evidence="7" type="ORF">PGLA1383_LOCUS34049</name>
</gene>
<proteinExistence type="predicted"/>
<dbReference type="InterPro" id="IPR000537">
    <property type="entry name" value="UbiA_prenyltransferase"/>
</dbReference>
<keyword evidence="3 6" id="KW-1133">Transmembrane helix</keyword>
<evidence type="ECO:0000256" key="1">
    <source>
        <dbReference type="ARBA" id="ARBA00004141"/>
    </source>
</evidence>
<keyword evidence="8" id="KW-1185">Reference proteome</keyword>
<feature type="transmembrane region" description="Helical" evidence="6">
    <location>
        <begin position="290"/>
        <end position="309"/>
    </location>
</feature>
<feature type="transmembrane region" description="Helical" evidence="6">
    <location>
        <begin position="367"/>
        <end position="385"/>
    </location>
</feature>
<dbReference type="GO" id="GO:0016020">
    <property type="term" value="C:membrane"/>
    <property type="evidence" value="ECO:0007669"/>
    <property type="project" value="UniProtKB-SubCell"/>
</dbReference>
<evidence type="ECO:0000313" key="8">
    <source>
        <dbReference type="Proteomes" id="UP000654075"/>
    </source>
</evidence>
<feature type="transmembrane region" description="Helical" evidence="6">
    <location>
        <begin position="264"/>
        <end position="281"/>
    </location>
</feature>
<evidence type="ECO:0000256" key="3">
    <source>
        <dbReference type="ARBA" id="ARBA00022989"/>
    </source>
</evidence>
<feature type="transmembrane region" description="Helical" evidence="6">
    <location>
        <begin position="315"/>
        <end position="335"/>
    </location>
</feature>
<evidence type="ECO:0000256" key="5">
    <source>
        <dbReference type="SAM" id="MobiDB-lite"/>
    </source>
</evidence>
<dbReference type="GO" id="GO:0016765">
    <property type="term" value="F:transferase activity, transferring alkyl or aryl (other than methyl) groups"/>
    <property type="evidence" value="ECO:0007669"/>
    <property type="project" value="InterPro"/>
</dbReference>
<evidence type="ECO:0000256" key="6">
    <source>
        <dbReference type="SAM" id="Phobius"/>
    </source>
</evidence>
<evidence type="ECO:0000256" key="2">
    <source>
        <dbReference type="ARBA" id="ARBA00022692"/>
    </source>
</evidence>
<dbReference type="AlphaFoldDB" id="A0A813FQJ5"/>
<comment type="subcellular location">
    <subcellularLocation>
        <location evidence="1">Membrane</location>
        <topology evidence="1">Multi-pass membrane protein</topology>
    </subcellularLocation>
</comment>
<feature type="transmembrane region" description="Helical" evidence="6">
    <location>
        <begin position="239"/>
        <end position="258"/>
    </location>
</feature>